<proteinExistence type="predicted"/>
<dbReference type="InterPro" id="IPR026341">
    <property type="entry name" value="T9SS_type_B"/>
</dbReference>
<dbReference type="Proteomes" id="UP001597533">
    <property type="component" value="Unassembled WGS sequence"/>
</dbReference>
<dbReference type="Pfam" id="PF13585">
    <property type="entry name" value="CHU_C"/>
    <property type="match status" value="1"/>
</dbReference>
<evidence type="ECO:0000313" key="2">
    <source>
        <dbReference type="Proteomes" id="UP001597533"/>
    </source>
</evidence>
<dbReference type="RefSeq" id="WP_379898100.1">
    <property type="nucleotide sequence ID" value="NZ_JBHUOV010000001.1"/>
</dbReference>
<evidence type="ECO:0000313" key="1">
    <source>
        <dbReference type="EMBL" id="MFD2823061.1"/>
    </source>
</evidence>
<name>A0ABW5WPC5_9FLAO</name>
<reference evidence="2" key="1">
    <citation type="journal article" date="2019" name="Int. J. Syst. Evol. Microbiol.">
        <title>The Global Catalogue of Microorganisms (GCM) 10K type strain sequencing project: providing services to taxonomists for standard genome sequencing and annotation.</title>
        <authorList>
            <consortium name="The Broad Institute Genomics Platform"/>
            <consortium name="The Broad Institute Genome Sequencing Center for Infectious Disease"/>
            <person name="Wu L."/>
            <person name="Ma J."/>
        </authorList>
    </citation>
    <scope>NUCLEOTIDE SEQUENCE [LARGE SCALE GENOMIC DNA]</scope>
    <source>
        <strain evidence="2">KCTC 32141</strain>
    </source>
</reference>
<accession>A0ABW5WPC5</accession>
<organism evidence="1 2">
    <name type="scientific">Lacinutrix iliipiscaria</name>
    <dbReference type="NCBI Taxonomy" id="1230532"/>
    <lineage>
        <taxon>Bacteria</taxon>
        <taxon>Pseudomonadati</taxon>
        <taxon>Bacteroidota</taxon>
        <taxon>Flavobacteriia</taxon>
        <taxon>Flavobacteriales</taxon>
        <taxon>Flavobacteriaceae</taxon>
        <taxon>Lacinutrix</taxon>
    </lineage>
</organism>
<dbReference type="EMBL" id="JBHUOV010000001">
    <property type="protein sequence ID" value="MFD2823061.1"/>
    <property type="molecule type" value="Genomic_DNA"/>
</dbReference>
<keyword evidence="2" id="KW-1185">Reference proteome</keyword>
<comment type="caution">
    <text evidence="1">The sequence shown here is derived from an EMBL/GenBank/DDBJ whole genome shotgun (WGS) entry which is preliminary data.</text>
</comment>
<dbReference type="NCBIfam" id="TIGR04131">
    <property type="entry name" value="Bac_Flav_CTERM"/>
    <property type="match status" value="1"/>
</dbReference>
<feature type="non-terminal residue" evidence="1">
    <location>
        <position position="1"/>
    </location>
</feature>
<protein>
    <submittedName>
        <fullName evidence="1">T9SS type B sorting domain-containing protein</fullName>
    </submittedName>
</protein>
<gene>
    <name evidence="1" type="ORF">ACFS5M_05235</name>
</gene>
<sequence>NPTDCSLADGSITISDLNASTDYTVTYNYLGTPVTVIQMSDASGDLLIAGLSSGVYDTIVVTEDATGCTDNLGDLELEAPTLVASIVSTNPTDCSLADGSITISDLNASTDYTVTYNYLGTPVTVMQMSDASGDLLIAGLSSGMYDTIVVTEDAKGCTDNLGQVELLCFEEQLGCFKTKLFFTPNNDGFNDVWSLELESNECQYIVYIFDKYGKLLKTLHNQSSKWDGTYRGLNMPSDDYWYRVDYKYFGENLTFVSHFTLKR</sequence>